<dbReference type="EMBL" id="MKIO01000031">
    <property type="protein sequence ID" value="OLP54842.1"/>
    <property type="molecule type" value="Genomic_DNA"/>
</dbReference>
<evidence type="ECO:0008006" key="3">
    <source>
        <dbReference type="Google" id="ProtNLM"/>
    </source>
</evidence>
<dbReference type="Proteomes" id="UP000186143">
    <property type="component" value="Unassembled WGS sequence"/>
</dbReference>
<comment type="caution">
    <text evidence="1">The sequence shown here is derived from an EMBL/GenBank/DDBJ whole genome shotgun (WGS) entry which is preliminary data.</text>
</comment>
<accession>A0A1Q9AHX5</accession>
<dbReference type="InterPro" id="IPR014942">
    <property type="entry name" value="AbiEii"/>
</dbReference>
<reference evidence="1 2" key="1">
    <citation type="submission" date="2016-09" db="EMBL/GenBank/DDBJ databases">
        <title>Rhizobium sp. nov., a novel species isolated from the rice rhizosphere.</title>
        <authorList>
            <person name="Zhao J."/>
            <person name="Zhang X."/>
        </authorList>
    </citation>
    <scope>NUCLEOTIDE SEQUENCE [LARGE SCALE GENOMIC DNA]</scope>
    <source>
        <strain evidence="1 2">MH17</strain>
    </source>
</reference>
<evidence type="ECO:0000313" key="2">
    <source>
        <dbReference type="Proteomes" id="UP000186143"/>
    </source>
</evidence>
<dbReference type="Pfam" id="PF08843">
    <property type="entry name" value="AbiEii"/>
    <property type="match status" value="1"/>
</dbReference>
<protein>
    <recommendedName>
        <fullName evidence="3">Nucleotidyl transferase AbiEii/AbiGii toxin family protein</fullName>
    </recommendedName>
</protein>
<organism evidence="1 2">
    <name type="scientific">Xaviernesmea rhizosphaerae</name>
    <dbReference type="NCBI Taxonomy" id="1672749"/>
    <lineage>
        <taxon>Bacteria</taxon>
        <taxon>Pseudomonadati</taxon>
        <taxon>Pseudomonadota</taxon>
        <taxon>Alphaproteobacteria</taxon>
        <taxon>Hyphomicrobiales</taxon>
        <taxon>Rhizobiaceae</taxon>
        <taxon>Rhizobium/Agrobacterium group</taxon>
        <taxon>Xaviernesmea</taxon>
    </lineage>
</organism>
<proteinExistence type="predicted"/>
<dbReference type="RefSeq" id="WP_075635402.1">
    <property type="nucleotide sequence ID" value="NZ_MKIO01000031.1"/>
</dbReference>
<dbReference type="AlphaFoldDB" id="A0A1Q9AHX5"/>
<gene>
    <name evidence="1" type="ORF">BJF92_13615</name>
</gene>
<dbReference type="STRING" id="1672749.BJF92_13615"/>
<sequence>MARVSGIAESLDIRLKNAVKAYDLNINDLAGRTLSEGFLRYWHVGMGEAPIQLKGGELFAQDVRATSDADITTVHRYLPHEFLKGSAIIAGFLRREGIELEVLSEPKLIDVGHGDPVTRWKLRGLVGGVKATSQIELTYGRGPDAFSAVNVFREIPSLISKVPSLLINCQPLEAAAAEKLLAVINQPDTDMRVKHVADMLDERLWEGVDCGLIARELQRVCRHRGIDPTSLPDTLAVETYERLRENWTKRFRPGMPTVGFDQAISNVDYLWSEVQDCMTPSMRPLPTSAPVVAERRVGGMR</sequence>
<name>A0A1Q9AHX5_9HYPH</name>
<evidence type="ECO:0000313" key="1">
    <source>
        <dbReference type="EMBL" id="OLP54842.1"/>
    </source>
</evidence>
<dbReference type="OrthoDB" id="8370305at2"/>